<dbReference type="HAMAP" id="MF_01302_B">
    <property type="entry name" value="Ribosomal_uS8_B"/>
    <property type="match status" value="1"/>
</dbReference>
<dbReference type="GO" id="GO:1990904">
    <property type="term" value="C:ribonucleoprotein complex"/>
    <property type="evidence" value="ECO:0007669"/>
    <property type="project" value="UniProtKB-KW"/>
</dbReference>
<dbReference type="PROSITE" id="PS00053">
    <property type="entry name" value="RIBOSOMAL_S8"/>
    <property type="match status" value="1"/>
</dbReference>
<dbReference type="GO" id="GO:0006412">
    <property type="term" value="P:translation"/>
    <property type="evidence" value="ECO:0007669"/>
    <property type="project" value="UniProtKB-UniRule"/>
</dbReference>
<keyword evidence="4 8" id="KW-0689">Ribosomal protein</keyword>
<dbReference type="FunFam" id="3.30.1490.10:FF:000001">
    <property type="entry name" value="30S ribosomal protein S8"/>
    <property type="match status" value="1"/>
</dbReference>
<accession>A0A0H4T201</accession>
<dbReference type="GO" id="GO:0003735">
    <property type="term" value="F:structural constituent of ribosome"/>
    <property type="evidence" value="ECO:0007669"/>
    <property type="project" value="InterPro"/>
</dbReference>
<evidence type="ECO:0000256" key="4">
    <source>
        <dbReference type="ARBA" id="ARBA00022980"/>
    </source>
</evidence>
<evidence type="ECO:0000256" key="2">
    <source>
        <dbReference type="ARBA" id="ARBA00022730"/>
    </source>
</evidence>
<sequence>MGAPTDPIADMLTAIRNALQVRHPKVDVPASRIKSEIARVLKEEGFVAAYKVIEENNKKILRLYLKYGPQKQGVITGLRRLSTPGRRAYRRRKEIKAVYGGLGISILTTPQGIMTGRQARRQGVGGEILCEVW</sequence>
<evidence type="ECO:0000256" key="7">
    <source>
        <dbReference type="ARBA" id="ARBA00046740"/>
    </source>
</evidence>
<protein>
    <recommendedName>
        <fullName evidence="6 8">Small ribosomal subunit protein uS8</fullName>
    </recommendedName>
</protein>
<dbReference type="AlphaFoldDB" id="A0A0H4T201"/>
<dbReference type="InterPro" id="IPR000630">
    <property type="entry name" value="Ribosomal_uS8"/>
</dbReference>
<reference evidence="10" key="1">
    <citation type="journal article" date="2015" name="ISME J.">
        <title>Aquifer environment selects for microbial species cohorts in sediment and groundwater.</title>
        <authorList>
            <person name="Hug L.A."/>
            <person name="Thomas B.C."/>
            <person name="Brown C.T."/>
            <person name="Frischkorn K.R."/>
            <person name="Williams K.H."/>
            <person name="Tringe S.G."/>
            <person name="Banfield J.F."/>
        </authorList>
    </citation>
    <scope>NUCLEOTIDE SEQUENCE</scope>
</reference>
<keyword evidence="2 8" id="KW-0699">rRNA-binding</keyword>
<dbReference type="EMBL" id="KT006975">
    <property type="protein sequence ID" value="AKQ01678.1"/>
    <property type="molecule type" value="Genomic_DNA"/>
</dbReference>
<dbReference type="NCBIfam" id="NF001109">
    <property type="entry name" value="PRK00136.1"/>
    <property type="match status" value="1"/>
</dbReference>
<dbReference type="PANTHER" id="PTHR11758">
    <property type="entry name" value="40S RIBOSOMAL PROTEIN S15A"/>
    <property type="match status" value="1"/>
</dbReference>
<comment type="similarity">
    <text evidence="1 8 9">Belongs to the universal ribosomal protein uS8 family.</text>
</comment>
<name>A0A0H4T201_9BACT</name>
<evidence type="ECO:0000313" key="10">
    <source>
        <dbReference type="EMBL" id="AKQ01678.1"/>
    </source>
</evidence>
<evidence type="ECO:0000256" key="6">
    <source>
        <dbReference type="ARBA" id="ARBA00035258"/>
    </source>
</evidence>
<dbReference type="Gene3D" id="3.30.1370.30">
    <property type="match status" value="1"/>
</dbReference>
<evidence type="ECO:0000256" key="3">
    <source>
        <dbReference type="ARBA" id="ARBA00022884"/>
    </source>
</evidence>
<comment type="function">
    <text evidence="8">One of the primary rRNA binding proteins, it binds directly to 16S rRNA central domain where it helps coordinate assembly of the platform of the 30S subunit.</text>
</comment>
<keyword evidence="5 8" id="KW-0687">Ribonucleoprotein</keyword>
<dbReference type="GO" id="GO:0019843">
    <property type="term" value="F:rRNA binding"/>
    <property type="evidence" value="ECO:0007669"/>
    <property type="project" value="UniProtKB-UniRule"/>
</dbReference>
<evidence type="ECO:0000256" key="9">
    <source>
        <dbReference type="RuleBase" id="RU003660"/>
    </source>
</evidence>
<comment type="subunit">
    <text evidence="7 8">Part of the 30S ribosomal subunit. Contacts proteins S5 and S12.</text>
</comment>
<dbReference type="Gene3D" id="3.30.1490.10">
    <property type="match status" value="1"/>
</dbReference>
<dbReference type="SUPFAM" id="SSF56047">
    <property type="entry name" value="Ribosomal protein S8"/>
    <property type="match status" value="1"/>
</dbReference>
<gene>
    <name evidence="8 10" type="primary">rpsH</name>
</gene>
<organism evidence="10">
    <name type="scientific">uncultured Acidobacteria bacterium Rifle_16ft_4_minimus_23617</name>
    <dbReference type="NCBI Taxonomy" id="1665082"/>
    <lineage>
        <taxon>Bacteria</taxon>
        <taxon>Pseudomonadati</taxon>
        <taxon>Acidobacteriota</taxon>
        <taxon>environmental samples</taxon>
    </lineage>
</organism>
<keyword evidence="3 8" id="KW-0694">RNA-binding</keyword>
<dbReference type="InterPro" id="IPR047863">
    <property type="entry name" value="Ribosomal_uS8_CS"/>
</dbReference>
<dbReference type="InterPro" id="IPR035987">
    <property type="entry name" value="Ribosomal_uS8_sf"/>
</dbReference>
<evidence type="ECO:0000256" key="1">
    <source>
        <dbReference type="ARBA" id="ARBA00006471"/>
    </source>
</evidence>
<evidence type="ECO:0000256" key="8">
    <source>
        <dbReference type="HAMAP-Rule" id="MF_01302"/>
    </source>
</evidence>
<dbReference type="Pfam" id="PF00410">
    <property type="entry name" value="Ribosomal_S8"/>
    <property type="match status" value="1"/>
</dbReference>
<evidence type="ECO:0000256" key="5">
    <source>
        <dbReference type="ARBA" id="ARBA00023274"/>
    </source>
</evidence>
<dbReference type="GO" id="GO:0005737">
    <property type="term" value="C:cytoplasm"/>
    <property type="evidence" value="ECO:0007669"/>
    <property type="project" value="UniProtKB-ARBA"/>
</dbReference>
<dbReference type="FunFam" id="3.30.1370.30:FF:000002">
    <property type="entry name" value="30S ribosomal protein S8"/>
    <property type="match status" value="1"/>
</dbReference>
<proteinExistence type="inferred from homology"/>
<dbReference type="GO" id="GO:0005840">
    <property type="term" value="C:ribosome"/>
    <property type="evidence" value="ECO:0007669"/>
    <property type="project" value="UniProtKB-KW"/>
</dbReference>